<reference evidence="1 2" key="1">
    <citation type="journal article" date="2016" name="Environ. Microbiol.">
        <title>Genomic resolution of a cold subsurface aquifer community provides metabolic insights for novel microbes adapted to high CO concentrations.</title>
        <authorList>
            <person name="Probst A.J."/>
            <person name="Castelle C.J."/>
            <person name="Singh A."/>
            <person name="Brown C.T."/>
            <person name="Anantharaman K."/>
            <person name="Sharon I."/>
            <person name="Hug L.A."/>
            <person name="Burstein D."/>
            <person name="Emerson J.B."/>
            <person name="Thomas B.C."/>
            <person name="Banfield J.F."/>
        </authorList>
    </citation>
    <scope>NUCLEOTIDE SEQUENCE [LARGE SCALE GENOMIC DNA]</scope>
    <source>
        <strain evidence="1">CG1_02_32_51</strain>
    </source>
</reference>
<name>A0A1J4U3A4_9BACT</name>
<dbReference type="STRING" id="1805238.AUJ23_03845"/>
<organism evidence="1 2">
    <name type="scientific">Candidatus Magasanikbacteria bacterium CG1_02_32_51</name>
    <dbReference type="NCBI Taxonomy" id="1805238"/>
    <lineage>
        <taxon>Bacteria</taxon>
        <taxon>Candidatus Magasanikiibacteriota</taxon>
    </lineage>
</organism>
<dbReference type="InterPro" id="IPR046732">
    <property type="entry name" value="DUF6624"/>
</dbReference>
<proteinExistence type="predicted"/>
<evidence type="ECO:0000313" key="2">
    <source>
        <dbReference type="Proteomes" id="UP000181941"/>
    </source>
</evidence>
<accession>A0A1J4U3A4</accession>
<evidence type="ECO:0000313" key="1">
    <source>
        <dbReference type="EMBL" id="OIO18408.1"/>
    </source>
</evidence>
<comment type="caution">
    <text evidence="1">The sequence shown here is derived from an EMBL/GenBank/DDBJ whole genome shotgun (WGS) entry which is preliminary data.</text>
</comment>
<protein>
    <submittedName>
        <fullName evidence="1">Uncharacterized protein</fullName>
    </submittedName>
</protein>
<dbReference type="EMBL" id="MNVC01000045">
    <property type="protein sequence ID" value="OIO18408.1"/>
    <property type="molecule type" value="Genomic_DNA"/>
</dbReference>
<gene>
    <name evidence="1" type="ORF">AUJ23_03845</name>
</gene>
<dbReference type="Pfam" id="PF20329">
    <property type="entry name" value="DUF6624"/>
    <property type="match status" value="1"/>
</dbReference>
<sequence length="180" mass="21179">MNQENFDPRELASASDDIKKMFDIDQTARKNNNPEITIKIDQENTVKLKSIIERIGWPTKSKVGEQSAHYAWLLVQHADQDIEFQKYCLESMKKEPTNEVLQEDIAYLEDRILVAENQPQLYGTQFVIAKDETYGPEEIFEPENLNNRRAEMSMEPFEEYAETMREMYETWKINNKKSSS</sequence>
<dbReference type="Proteomes" id="UP000181941">
    <property type="component" value="Unassembled WGS sequence"/>
</dbReference>
<dbReference type="AlphaFoldDB" id="A0A1J4U3A4"/>